<comment type="caution">
    <text evidence="1">The sequence shown here is derived from an EMBL/GenBank/DDBJ whole genome shotgun (WGS) entry which is preliminary data.</text>
</comment>
<name>A0ABT8YCZ6_9SPHN</name>
<proteinExistence type="predicted"/>
<protein>
    <submittedName>
        <fullName evidence="1">Uncharacterized protein</fullName>
    </submittedName>
</protein>
<dbReference type="EMBL" id="JAUOTP010000009">
    <property type="protein sequence ID" value="MDO6416240.1"/>
    <property type="molecule type" value="Genomic_DNA"/>
</dbReference>
<sequence length="43" mass="4866">MPVLCLLALRGIAYDADAQRNFHTEAGRALKRFETTFRLPSQS</sequence>
<dbReference type="RefSeq" id="WP_303545472.1">
    <property type="nucleotide sequence ID" value="NZ_JAUOTP010000009.1"/>
</dbReference>
<dbReference type="Proteomes" id="UP001169764">
    <property type="component" value="Unassembled WGS sequence"/>
</dbReference>
<evidence type="ECO:0000313" key="2">
    <source>
        <dbReference type="Proteomes" id="UP001169764"/>
    </source>
</evidence>
<organism evidence="1 2">
    <name type="scientific">Sphingomonas natans</name>
    <dbReference type="NCBI Taxonomy" id="3063330"/>
    <lineage>
        <taxon>Bacteria</taxon>
        <taxon>Pseudomonadati</taxon>
        <taxon>Pseudomonadota</taxon>
        <taxon>Alphaproteobacteria</taxon>
        <taxon>Sphingomonadales</taxon>
        <taxon>Sphingomonadaceae</taxon>
        <taxon>Sphingomonas</taxon>
    </lineage>
</organism>
<keyword evidence="2" id="KW-1185">Reference proteome</keyword>
<gene>
    <name evidence="1" type="ORF">Q4F19_17775</name>
</gene>
<evidence type="ECO:0000313" key="1">
    <source>
        <dbReference type="EMBL" id="MDO6416240.1"/>
    </source>
</evidence>
<accession>A0ABT8YCZ6</accession>
<reference evidence="1" key="1">
    <citation type="submission" date="2023-07" db="EMBL/GenBank/DDBJ databases">
        <authorList>
            <person name="Kim M."/>
        </authorList>
    </citation>
    <scope>NUCLEOTIDE SEQUENCE</scope>
    <source>
        <strain evidence="1">BIUV-7</strain>
    </source>
</reference>